<dbReference type="RefSeq" id="WP_154524113.1">
    <property type="nucleotide sequence ID" value="NZ_VULZ01000004.1"/>
</dbReference>
<comment type="pathway">
    <text evidence="1 6">Cell wall biogenesis; peptidoglycan biosynthesis.</text>
</comment>
<dbReference type="GO" id="GO:0016740">
    <property type="term" value="F:transferase activity"/>
    <property type="evidence" value="ECO:0007669"/>
    <property type="project" value="UniProtKB-KW"/>
</dbReference>
<sequence>MNRGNLAEDPRVDRPSSSRYTRYGREGNALLYVSDREWKKVLAEEKTASASKSRKKSSAGVKNVHSAKRNVYAAEQTQRRDKGVSAPAAAFSKLEVGMHGRLFGVKENPAASALESEKRRKANEPARRSEPAAGGKASGEKTASDLEKRMEEASSVFGTVKMARPYLNAPNPLLESRNIRLAESRNPRGAESRNPRPAESRKTRQTESRMLRPAENRNPRGVESRNIGLAESRNPGPAGPEADGKQQVRAERSQRTASTVSLRKVLVASGVGLLTAGYIAAGVHFSDHFYPSTEFFGIKASGLTVEEVKRQVEKKVEGYQLQIKGRSSGGSNSGAGDRITADEVGMKYRDNGMIDRAMRQQYPAVWPAALLKTILAPNEETLGTEYDSSLADSVIRNLTVFDSSRVIKPRNAELKYTADGAVITKEVMGTRLDYDKTKTAIIHALNDGSTSINLEKEGLYQNPEVYADDDALNEKANALNQVLGANVTLEMGDQSVQINPEMTAETFLSLDMDGNYYVDDSKVSSYIVKLADKTDTVGRKRTFHTSLGTTVELEGGDYGWTLDADSTAQELEEALKEKKKGTLEPVYFTTGLCRDKNDIGNTYVEIDLTNQHMWFYKNGSLIVDTPVVTGNPQKNNETPSGGVWSLKGKYRNATLKGEGYATPVDYWLPFNGGVGIHDLQKRYYFGGSVYNGAGSHGCINTPLAAVKLIYNGIGDGTPVVVYKDDSQEAVSQNTGMQDIRTITSYIEAQYGTVSDDGASERGMSGSTQSAEVQR</sequence>
<name>A0A6L5X470_9FIRM</name>
<dbReference type="InterPro" id="IPR038063">
    <property type="entry name" value="Transpep_catalytic_dom"/>
</dbReference>
<dbReference type="GO" id="GO:0005576">
    <property type="term" value="C:extracellular region"/>
    <property type="evidence" value="ECO:0007669"/>
    <property type="project" value="TreeGrafter"/>
</dbReference>
<keyword evidence="3 6" id="KW-0133">Cell shape</keyword>
<feature type="region of interest" description="Disordered" evidence="7">
    <location>
        <begin position="181"/>
        <end position="259"/>
    </location>
</feature>
<dbReference type="CDD" id="cd16913">
    <property type="entry name" value="YkuD_like"/>
    <property type="match status" value="1"/>
</dbReference>
<dbReference type="PANTHER" id="PTHR30582:SF33">
    <property type="entry name" value="EXPORTED PROTEIN"/>
    <property type="match status" value="1"/>
</dbReference>
<dbReference type="Gene3D" id="3.10.20.800">
    <property type="match status" value="1"/>
</dbReference>
<keyword evidence="10" id="KW-1185">Reference proteome</keyword>
<feature type="compositionally biased region" description="Basic and acidic residues" evidence="7">
    <location>
        <begin position="115"/>
        <end position="130"/>
    </location>
</feature>
<keyword evidence="5 6" id="KW-0961">Cell wall biogenesis/degradation</keyword>
<gene>
    <name evidence="9" type="ORF">FYJ35_05010</name>
</gene>
<feature type="active site" description="Nucleophile" evidence="6">
    <location>
        <position position="698"/>
    </location>
</feature>
<feature type="region of interest" description="Disordered" evidence="7">
    <location>
        <begin position="1"/>
        <end position="24"/>
    </location>
</feature>
<feature type="region of interest" description="Disordered" evidence="7">
    <location>
        <begin position="754"/>
        <end position="774"/>
    </location>
</feature>
<dbReference type="SUPFAM" id="SSF141523">
    <property type="entry name" value="L,D-transpeptidase catalytic domain-like"/>
    <property type="match status" value="1"/>
</dbReference>
<feature type="compositionally biased region" description="Polar residues" evidence="7">
    <location>
        <begin position="764"/>
        <end position="774"/>
    </location>
</feature>
<feature type="region of interest" description="Disordered" evidence="7">
    <location>
        <begin position="109"/>
        <end position="150"/>
    </location>
</feature>
<feature type="compositionally biased region" description="Basic and acidic residues" evidence="7">
    <location>
        <begin position="138"/>
        <end position="150"/>
    </location>
</feature>
<evidence type="ECO:0000256" key="1">
    <source>
        <dbReference type="ARBA" id="ARBA00004752"/>
    </source>
</evidence>
<dbReference type="Gene3D" id="2.40.440.10">
    <property type="entry name" value="L,D-transpeptidase catalytic domain-like"/>
    <property type="match status" value="1"/>
</dbReference>
<protein>
    <submittedName>
        <fullName evidence="9">L,D-transpeptidase family protein</fullName>
    </submittedName>
</protein>
<dbReference type="InterPro" id="IPR050979">
    <property type="entry name" value="LD-transpeptidase"/>
</dbReference>
<keyword evidence="2" id="KW-0808">Transferase</keyword>
<evidence type="ECO:0000313" key="9">
    <source>
        <dbReference type="EMBL" id="MSS14405.1"/>
    </source>
</evidence>
<dbReference type="EMBL" id="VULZ01000004">
    <property type="protein sequence ID" value="MSS14405.1"/>
    <property type="molecule type" value="Genomic_DNA"/>
</dbReference>
<keyword evidence="4 6" id="KW-0573">Peptidoglycan synthesis</keyword>
<dbReference type="Proteomes" id="UP000481852">
    <property type="component" value="Unassembled WGS sequence"/>
</dbReference>
<dbReference type="InterPro" id="IPR022029">
    <property type="entry name" value="YoaR-like_PG-bd"/>
</dbReference>
<dbReference type="InterPro" id="IPR038054">
    <property type="entry name" value="LD_TPept-like_central_sf"/>
</dbReference>
<dbReference type="GO" id="GO:0008360">
    <property type="term" value="P:regulation of cell shape"/>
    <property type="evidence" value="ECO:0007669"/>
    <property type="project" value="UniProtKB-UniRule"/>
</dbReference>
<evidence type="ECO:0000256" key="6">
    <source>
        <dbReference type="PROSITE-ProRule" id="PRU01373"/>
    </source>
</evidence>
<comment type="caution">
    <text evidence="9">The sequence shown here is derived from an EMBL/GenBank/DDBJ whole genome shotgun (WGS) entry which is preliminary data.</text>
</comment>
<feature type="compositionally biased region" description="Basic and acidic residues" evidence="7">
    <location>
        <begin position="1"/>
        <end position="16"/>
    </location>
</feature>
<evidence type="ECO:0000256" key="5">
    <source>
        <dbReference type="ARBA" id="ARBA00023316"/>
    </source>
</evidence>
<dbReference type="PROSITE" id="PS52029">
    <property type="entry name" value="LD_TPASE"/>
    <property type="match status" value="1"/>
</dbReference>
<dbReference type="UniPathway" id="UPA00219"/>
<dbReference type="Pfam" id="PF12229">
    <property type="entry name" value="PG_binding_4"/>
    <property type="match status" value="2"/>
</dbReference>
<evidence type="ECO:0000256" key="7">
    <source>
        <dbReference type="SAM" id="MobiDB-lite"/>
    </source>
</evidence>
<feature type="compositionally biased region" description="Basic and acidic residues" evidence="7">
    <location>
        <begin position="181"/>
        <end position="223"/>
    </location>
</feature>
<organism evidence="9 10">
    <name type="scientific">Porcincola intestinalis</name>
    <dbReference type="NCBI Taxonomy" id="2606632"/>
    <lineage>
        <taxon>Bacteria</taxon>
        <taxon>Bacillati</taxon>
        <taxon>Bacillota</taxon>
        <taxon>Clostridia</taxon>
        <taxon>Lachnospirales</taxon>
        <taxon>Lachnospiraceae</taxon>
        <taxon>Porcincola</taxon>
    </lineage>
</organism>
<evidence type="ECO:0000256" key="2">
    <source>
        <dbReference type="ARBA" id="ARBA00022679"/>
    </source>
</evidence>
<feature type="domain" description="L,D-TPase catalytic" evidence="8">
    <location>
        <begin position="602"/>
        <end position="722"/>
    </location>
</feature>
<dbReference type="Pfam" id="PF03734">
    <property type="entry name" value="YkuD"/>
    <property type="match status" value="1"/>
</dbReference>
<dbReference type="SUPFAM" id="SSF143985">
    <property type="entry name" value="L,D-transpeptidase pre-catalytic domain-like"/>
    <property type="match status" value="1"/>
</dbReference>
<accession>A0A6L5X470</accession>
<dbReference type="GO" id="GO:0071555">
    <property type="term" value="P:cell wall organization"/>
    <property type="evidence" value="ECO:0007669"/>
    <property type="project" value="UniProtKB-UniRule"/>
</dbReference>
<evidence type="ECO:0000256" key="3">
    <source>
        <dbReference type="ARBA" id="ARBA00022960"/>
    </source>
</evidence>
<proteinExistence type="predicted"/>
<feature type="compositionally biased region" description="Basic and acidic residues" evidence="7">
    <location>
        <begin position="242"/>
        <end position="254"/>
    </location>
</feature>
<dbReference type="GO" id="GO:0071972">
    <property type="term" value="F:peptidoglycan L,D-transpeptidase activity"/>
    <property type="evidence" value="ECO:0007669"/>
    <property type="project" value="TreeGrafter"/>
</dbReference>
<evidence type="ECO:0000259" key="8">
    <source>
        <dbReference type="PROSITE" id="PS52029"/>
    </source>
</evidence>
<dbReference type="GO" id="GO:0018104">
    <property type="term" value="P:peptidoglycan-protein cross-linking"/>
    <property type="evidence" value="ECO:0007669"/>
    <property type="project" value="TreeGrafter"/>
</dbReference>
<dbReference type="PANTHER" id="PTHR30582">
    <property type="entry name" value="L,D-TRANSPEPTIDASE"/>
    <property type="match status" value="1"/>
</dbReference>
<dbReference type="InterPro" id="IPR005490">
    <property type="entry name" value="LD_TPept_cat_dom"/>
</dbReference>
<evidence type="ECO:0000256" key="4">
    <source>
        <dbReference type="ARBA" id="ARBA00022984"/>
    </source>
</evidence>
<dbReference type="AlphaFoldDB" id="A0A6L5X470"/>
<reference evidence="9 10" key="1">
    <citation type="submission" date="2019-08" db="EMBL/GenBank/DDBJ databases">
        <title>In-depth cultivation of the pig gut microbiome towards novel bacterial diversity and tailored functional studies.</title>
        <authorList>
            <person name="Wylensek D."/>
            <person name="Hitch T.C.A."/>
            <person name="Clavel T."/>
        </authorList>
    </citation>
    <scope>NUCLEOTIDE SEQUENCE [LARGE SCALE GENOMIC DNA]</scope>
    <source>
        <strain evidence="9 10">Oil+RF-744-WCA-WT-11</strain>
    </source>
</reference>
<feature type="region of interest" description="Disordered" evidence="7">
    <location>
        <begin position="44"/>
        <end position="86"/>
    </location>
</feature>
<evidence type="ECO:0000313" key="10">
    <source>
        <dbReference type="Proteomes" id="UP000481852"/>
    </source>
</evidence>
<feature type="active site" description="Proton donor/acceptor" evidence="6">
    <location>
        <position position="677"/>
    </location>
</feature>